<keyword evidence="7" id="KW-1185">Reference proteome</keyword>
<dbReference type="GO" id="GO:0016491">
    <property type="term" value="F:oxidoreductase activity"/>
    <property type="evidence" value="ECO:0007669"/>
    <property type="project" value="InterPro"/>
</dbReference>
<protein>
    <recommendedName>
        <fullName evidence="5">Thioredoxin domain-containing protein</fullName>
    </recommendedName>
</protein>
<dbReference type="AlphaFoldDB" id="A0A917IST7"/>
<dbReference type="InterPro" id="IPR013766">
    <property type="entry name" value="Thioredoxin_domain"/>
</dbReference>
<comment type="caution">
    <text evidence="6">The sequence shown here is derived from an EMBL/GenBank/DDBJ whole genome shotgun (WGS) entry which is preliminary data.</text>
</comment>
<dbReference type="InterPro" id="IPR025380">
    <property type="entry name" value="DUF4369"/>
</dbReference>
<evidence type="ECO:0000256" key="2">
    <source>
        <dbReference type="ARBA" id="ARBA00022748"/>
    </source>
</evidence>
<reference evidence="6" key="1">
    <citation type="journal article" date="2014" name="Int. J. Syst. Evol. Microbiol.">
        <title>Complete genome sequence of Corynebacterium casei LMG S-19264T (=DSM 44701T), isolated from a smear-ripened cheese.</title>
        <authorList>
            <consortium name="US DOE Joint Genome Institute (JGI-PGF)"/>
            <person name="Walter F."/>
            <person name="Albersmeier A."/>
            <person name="Kalinowski J."/>
            <person name="Ruckert C."/>
        </authorList>
    </citation>
    <scope>NUCLEOTIDE SEQUENCE</scope>
    <source>
        <strain evidence="6">CGMCC 1.15290</strain>
    </source>
</reference>
<organism evidence="6 7">
    <name type="scientific">Filimonas zeae</name>
    <dbReference type="NCBI Taxonomy" id="1737353"/>
    <lineage>
        <taxon>Bacteria</taxon>
        <taxon>Pseudomonadati</taxon>
        <taxon>Bacteroidota</taxon>
        <taxon>Chitinophagia</taxon>
        <taxon>Chitinophagales</taxon>
        <taxon>Chitinophagaceae</taxon>
        <taxon>Filimonas</taxon>
    </lineage>
</organism>
<dbReference type="PROSITE" id="PS51352">
    <property type="entry name" value="THIOREDOXIN_2"/>
    <property type="match status" value="1"/>
</dbReference>
<evidence type="ECO:0000256" key="4">
    <source>
        <dbReference type="ARBA" id="ARBA00023284"/>
    </source>
</evidence>
<dbReference type="Pfam" id="PF00578">
    <property type="entry name" value="AhpC-TSA"/>
    <property type="match status" value="1"/>
</dbReference>
<dbReference type="GO" id="GO:0016209">
    <property type="term" value="F:antioxidant activity"/>
    <property type="evidence" value="ECO:0007669"/>
    <property type="project" value="InterPro"/>
</dbReference>
<reference evidence="6" key="2">
    <citation type="submission" date="2020-09" db="EMBL/GenBank/DDBJ databases">
        <authorList>
            <person name="Sun Q."/>
            <person name="Zhou Y."/>
        </authorList>
    </citation>
    <scope>NUCLEOTIDE SEQUENCE</scope>
    <source>
        <strain evidence="6">CGMCC 1.15290</strain>
    </source>
</reference>
<dbReference type="SUPFAM" id="SSF52833">
    <property type="entry name" value="Thioredoxin-like"/>
    <property type="match status" value="1"/>
</dbReference>
<dbReference type="InterPro" id="IPR000866">
    <property type="entry name" value="AhpC/TSA"/>
</dbReference>
<keyword evidence="2" id="KW-0201">Cytochrome c-type biogenesis</keyword>
<dbReference type="CDD" id="cd02966">
    <property type="entry name" value="TlpA_like_family"/>
    <property type="match status" value="1"/>
</dbReference>
<dbReference type="Gene3D" id="3.40.30.10">
    <property type="entry name" value="Glutaredoxin"/>
    <property type="match status" value="1"/>
</dbReference>
<proteinExistence type="predicted"/>
<name>A0A917IST7_9BACT</name>
<gene>
    <name evidence="6" type="ORF">GCM10011379_10620</name>
</gene>
<evidence type="ECO:0000256" key="1">
    <source>
        <dbReference type="ARBA" id="ARBA00004196"/>
    </source>
</evidence>
<dbReference type="InterPro" id="IPR036249">
    <property type="entry name" value="Thioredoxin-like_sf"/>
</dbReference>
<evidence type="ECO:0000313" key="6">
    <source>
        <dbReference type="EMBL" id="GGH61539.1"/>
    </source>
</evidence>
<evidence type="ECO:0000256" key="3">
    <source>
        <dbReference type="ARBA" id="ARBA00023157"/>
    </source>
</evidence>
<feature type="domain" description="Thioredoxin" evidence="5">
    <location>
        <begin position="233"/>
        <end position="379"/>
    </location>
</feature>
<keyword evidence="3" id="KW-1015">Disulfide bond</keyword>
<sequence length="379" mass="41400">MAPGIALLVLSAGVNAQEHFVLQGRLAADSNGTVRLTYYKGRRLVTDSAKVTAGRFSFAGTLEAPCEATLVRNPAQGRISYEQYIQQDAQEFYLAPGDNILESSAGVKKATISNNGAQADYLALKLLRAGFDEKMEAARVAGQQAFEAKNDSALQRIKAVIKTCEQEKEKAEDEFIQQHPDSDVAFDMLQVRCTVRPVNTTADAALYAVFSKRIQQSVKGKALGALLQQAQLLSAGHTAPDFTLLDTTGQPVTLSSLRGKYVLLCFWHAQSMGTSAYAEAIKLLHKQHQRQDLLILSVGYVSDWEMWTGMLQRQQLPGIHVVDLNGVDMKGNQSETAKAYGLTIGSFPQCFLLDKNGTILARHPAFNNQLAANILKLIP</sequence>
<dbReference type="EMBL" id="BMIB01000001">
    <property type="protein sequence ID" value="GGH61539.1"/>
    <property type="molecule type" value="Genomic_DNA"/>
</dbReference>
<evidence type="ECO:0000259" key="5">
    <source>
        <dbReference type="PROSITE" id="PS51352"/>
    </source>
</evidence>
<dbReference type="Proteomes" id="UP000627292">
    <property type="component" value="Unassembled WGS sequence"/>
</dbReference>
<dbReference type="InterPro" id="IPR050553">
    <property type="entry name" value="Thioredoxin_ResA/DsbE_sf"/>
</dbReference>
<dbReference type="GO" id="GO:0030313">
    <property type="term" value="C:cell envelope"/>
    <property type="evidence" value="ECO:0007669"/>
    <property type="project" value="UniProtKB-SubCell"/>
</dbReference>
<accession>A0A917IST7</accession>
<evidence type="ECO:0000313" key="7">
    <source>
        <dbReference type="Proteomes" id="UP000627292"/>
    </source>
</evidence>
<dbReference type="Pfam" id="PF14289">
    <property type="entry name" value="DUF4369"/>
    <property type="match status" value="1"/>
</dbReference>
<keyword evidence="4" id="KW-0676">Redox-active center</keyword>
<comment type="subcellular location">
    <subcellularLocation>
        <location evidence="1">Cell envelope</location>
    </subcellularLocation>
</comment>
<dbReference type="PANTHER" id="PTHR42852:SF6">
    <property type="entry name" value="THIOL:DISULFIDE INTERCHANGE PROTEIN DSBE"/>
    <property type="match status" value="1"/>
</dbReference>
<dbReference type="GO" id="GO:0017004">
    <property type="term" value="P:cytochrome complex assembly"/>
    <property type="evidence" value="ECO:0007669"/>
    <property type="project" value="UniProtKB-KW"/>
</dbReference>
<dbReference type="PANTHER" id="PTHR42852">
    <property type="entry name" value="THIOL:DISULFIDE INTERCHANGE PROTEIN DSBE"/>
    <property type="match status" value="1"/>
</dbReference>